<dbReference type="EMBL" id="JBHILM010000051">
    <property type="protein sequence ID" value="MFB5684917.1"/>
    <property type="molecule type" value="Genomic_DNA"/>
</dbReference>
<sequence>MFIPVCVNIGGLEVNNTDHLGNISFGTNIKVGRNVSAKKNQGFGQQHADDSPRFFTVQMVLDEDFLDSFSQKKNL</sequence>
<keyword evidence="2" id="KW-1185">Reference proteome</keyword>
<accession>A0ABV5BGS9</accession>
<proteinExistence type="predicted"/>
<evidence type="ECO:0000313" key="2">
    <source>
        <dbReference type="Proteomes" id="UP001580407"/>
    </source>
</evidence>
<dbReference type="RefSeq" id="WP_375528581.1">
    <property type="nucleotide sequence ID" value="NZ_JBHILM010000051.1"/>
</dbReference>
<gene>
    <name evidence="1" type="ORF">ACE3NQ_28815</name>
</gene>
<dbReference type="Proteomes" id="UP001580407">
    <property type="component" value="Unassembled WGS sequence"/>
</dbReference>
<comment type="caution">
    <text evidence="1">The sequence shown here is derived from an EMBL/GenBank/DDBJ whole genome shotgun (WGS) entry which is preliminary data.</text>
</comment>
<evidence type="ECO:0000313" key="1">
    <source>
        <dbReference type="EMBL" id="MFB5684917.1"/>
    </source>
</evidence>
<reference evidence="1 2" key="1">
    <citation type="submission" date="2024-09" db="EMBL/GenBank/DDBJ databases">
        <authorList>
            <person name="Ruan L."/>
        </authorList>
    </citation>
    <scope>NUCLEOTIDE SEQUENCE [LARGE SCALE GENOMIC DNA]</scope>
    <source>
        <strain evidence="1 2">D33</strain>
    </source>
</reference>
<protein>
    <recommendedName>
        <fullName evidence="3">Spore germination protein gerPA/gerPF</fullName>
    </recommendedName>
</protein>
<organism evidence="1 2">
    <name type="scientific">Paenibacillus terreus</name>
    <dbReference type="NCBI Taxonomy" id="1387834"/>
    <lineage>
        <taxon>Bacteria</taxon>
        <taxon>Bacillati</taxon>
        <taxon>Bacillota</taxon>
        <taxon>Bacilli</taxon>
        <taxon>Bacillales</taxon>
        <taxon>Paenibacillaceae</taxon>
        <taxon>Paenibacillus</taxon>
    </lineage>
</organism>
<name>A0ABV5BGS9_9BACL</name>
<evidence type="ECO:0008006" key="3">
    <source>
        <dbReference type="Google" id="ProtNLM"/>
    </source>
</evidence>